<feature type="transmembrane region" description="Helical" evidence="1">
    <location>
        <begin position="160"/>
        <end position="184"/>
    </location>
</feature>
<feature type="transmembrane region" description="Helical" evidence="1">
    <location>
        <begin position="235"/>
        <end position="255"/>
    </location>
</feature>
<accession>A0A4Y9ZCA3</accession>
<dbReference type="AlphaFoldDB" id="A0A4Y9ZCA3"/>
<sequence>MGISLVEAEILALFLETLLYGVSVSLYCGLLLSMKKKGTSTRTIMISVASVLLALATAHILIDIIRAMNAFVYAPHGALAYYNALGDPLVVTKTALYVTQMLLGDSVIIWRCYVVFDRQLLAITVPGTVLLFNGGVGYYVCYALSQAEPGESIFHTADRWITTFFALTMTINILCTCAILWRMYVTSGFAMGSSSLLWPVVVAVIETGAVYSLAILSVLIAYLKKSNGQYPARDIVQPLVGIVFILIALQIRHFGPPMTPDNNQSSASIIPRYHWTPQGPRTATNETLYPLQLLAVQITEETTVAFGRSGGKKDVEEARVSAACTAGLESGFAGRRNFPELPVPLYCPTVRR</sequence>
<proteinExistence type="predicted"/>
<dbReference type="EMBL" id="SEOQ01000037">
    <property type="protein sequence ID" value="TFY71780.1"/>
    <property type="molecule type" value="Genomic_DNA"/>
</dbReference>
<name>A0A4Y9ZCA3_9AGAM</name>
<organism evidence="2 3">
    <name type="scientific">Dentipellis fragilis</name>
    <dbReference type="NCBI Taxonomy" id="205917"/>
    <lineage>
        <taxon>Eukaryota</taxon>
        <taxon>Fungi</taxon>
        <taxon>Dikarya</taxon>
        <taxon>Basidiomycota</taxon>
        <taxon>Agaricomycotina</taxon>
        <taxon>Agaricomycetes</taxon>
        <taxon>Russulales</taxon>
        <taxon>Hericiaceae</taxon>
        <taxon>Dentipellis</taxon>
    </lineage>
</organism>
<evidence type="ECO:0000256" key="1">
    <source>
        <dbReference type="SAM" id="Phobius"/>
    </source>
</evidence>
<keyword evidence="3" id="KW-1185">Reference proteome</keyword>
<keyword evidence="1" id="KW-0812">Transmembrane</keyword>
<keyword evidence="1" id="KW-0472">Membrane</keyword>
<comment type="caution">
    <text evidence="2">The sequence shown here is derived from an EMBL/GenBank/DDBJ whole genome shotgun (WGS) entry which is preliminary data.</text>
</comment>
<feature type="transmembrane region" description="Helical" evidence="1">
    <location>
        <begin position="120"/>
        <end position="140"/>
    </location>
</feature>
<feature type="transmembrane region" description="Helical" evidence="1">
    <location>
        <begin position="196"/>
        <end position="223"/>
    </location>
</feature>
<dbReference type="Proteomes" id="UP000298327">
    <property type="component" value="Unassembled WGS sequence"/>
</dbReference>
<gene>
    <name evidence="2" type="ORF">EVG20_g1234</name>
</gene>
<protein>
    <submittedName>
        <fullName evidence="2">Uncharacterized protein</fullName>
    </submittedName>
</protein>
<dbReference type="STRING" id="205917.A0A4Y9ZCA3"/>
<dbReference type="OrthoDB" id="2756618at2759"/>
<keyword evidence="1" id="KW-1133">Transmembrane helix</keyword>
<evidence type="ECO:0000313" key="3">
    <source>
        <dbReference type="Proteomes" id="UP000298327"/>
    </source>
</evidence>
<feature type="transmembrane region" description="Helical" evidence="1">
    <location>
        <begin position="44"/>
        <end position="74"/>
    </location>
</feature>
<feature type="transmembrane region" description="Helical" evidence="1">
    <location>
        <begin position="12"/>
        <end position="32"/>
    </location>
</feature>
<evidence type="ECO:0000313" key="2">
    <source>
        <dbReference type="EMBL" id="TFY71780.1"/>
    </source>
</evidence>
<reference evidence="2 3" key="1">
    <citation type="submission" date="2019-02" db="EMBL/GenBank/DDBJ databases">
        <title>Genome sequencing of the rare red list fungi Dentipellis fragilis.</title>
        <authorList>
            <person name="Buettner E."/>
            <person name="Kellner H."/>
        </authorList>
    </citation>
    <scope>NUCLEOTIDE SEQUENCE [LARGE SCALE GENOMIC DNA]</scope>
    <source>
        <strain evidence="2 3">DSM 105465</strain>
    </source>
</reference>